<evidence type="ECO:0000256" key="2">
    <source>
        <dbReference type="ARBA" id="ARBA00004123"/>
    </source>
</evidence>
<name>A0ABQ8FNS4_9FUNG</name>
<keyword evidence="11" id="KW-1185">Reference proteome</keyword>
<evidence type="ECO:0000256" key="6">
    <source>
        <dbReference type="ARBA" id="ARBA00022490"/>
    </source>
</evidence>
<evidence type="ECO:0000256" key="8">
    <source>
        <dbReference type="SAM" id="MobiDB-lite"/>
    </source>
</evidence>
<evidence type="ECO:0000313" key="11">
    <source>
        <dbReference type="Proteomes" id="UP001648503"/>
    </source>
</evidence>
<feature type="compositionally biased region" description="Polar residues" evidence="8">
    <location>
        <begin position="389"/>
        <end position="399"/>
    </location>
</feature>
<accession>A0ABQ8FNS4</accession>
<dbReference type="PANTHER" id="PTHR41391">
    <property type="entry name" value="RESTRICTION OF TELOMERE CAPPING PROTEIN 4"/>
    <property type="match status" value="1"/>
</dbReference>
<dbReference type="SMART" id="SM01312">
    <property type="entry name" value="RTC4"/>
    <property type="match status" value="1"/>
</dbReference>
<comment type="similarity">
    <text evidence="4">Belongs to the RTC4 family.</text>
</comment>
<feature type="compositionally biased region" description="Acidic residues" evidence="8">
    <location>
        <begin position="206"/>
        <end position="219"/>
    </location>
</feature>
<organism evidence="10 11">
    <name type="scientific">Batrachochytrium salamandrivorans</name>
    <dbReference type="NCBI Taxonomy" id="1357716"/>
    <lineage>
        <taxon>Eukaryota</taxon>
        <taxon>Fungi</taxon>
        <taxon>Fungi incertae sedis</taxon>
        <taxon>Chytridiomycota</taxon>
        <taxon>Chytridiomycota incertae sedis</taxon>
        <taxon>Chytridiomycetes</taxon>
        <taxon>Rhizophydiales</taxon>
        <taxon>Rhizophydiales incertae sedis</taxon>
        <taxon>Batrachochytrium</taxon>
    </lineage>
</organism>
<feature type="compositionally biased region" description="Basic and acidic residues" evidence="8">
    <location>
        <begin position="263"/>
        <end position="276"/>
    </location>
</feature>
<reference evidence="10 11" key="1">
    <citation type="submission" date="2021-02" db="EMBL/GenBank/DDBJ databases">
        <title>Variation within the Batrachochytrium salamandrivorans European outbreak.</title>
        <authorList>
            <person name="Kelly M."/>
            <person name="Pasmans F."/>
            <person name="Shea T.P."/>
            <person name="Munoz J.F."/>
            <person name="Carranza S."/>
            <person name="Cuomo C.A."/>
            <person name="Martel A."/>
        </authorList>
    </citation>
    <scope>NUCLEOTIDE SEQUENCE [LARGE SCALE GENOMIC DNA]</scope>
    <source>
        <strain evidence="10 11">AMFP18/2</strain>
    </source>
</reference>
<feature type="compositionally biased region" description="Basic residues" evidence="8">
    <location>
        <begin position="322"/>
        <end position="331"/>
    </location>
</feature>
<protein>
    <recommendedName>
        <fullName evidence="5">Restriction of telomere capping protein 4</fullName>
    </recommendedName>
</protein>
<dbReference type="InterPro" id="IPR028094">
    <property type="entry name" value="RTC4_C"/>
</dbReference>
<evidence type="ECO:0000259" key="9">
    <source>
        <dbReference type="SMART" id="SM01312"/>
    </source>
</evidence>
<evidence type="ECO:0000256" key="1">
    <source>
        <dbReference type="ARBA" id="ARBA00002738"/>
    </source>
</evidence>
<dbReference type="PANTHER" id="PTHR41391:SF1">
    <property type="entry name" value="RESTRICTION OF TELOMERE CAPPING PROTEIN 4"/>
    <property type="match status" value="1"/>
</dbReference>
<feature type="region of interest" description="Disordered" evidence="8">
    <location>
        <begin position="490"/>
        <end position="510"/>
    </location>
</feature>
<feature type="region of interest" description="Disordered" evidence="8">
    <location>
        <begin position="443"/>
        <end position="467"/>
    </location>
</feature>
<dbReference type="Pfam" id="PF14474">
    <property type="entry name" value="RTC4"/>
    <property type="match status" value="1"/>
</dbReference>
<dbReference type="Proteomes" id="UP001648503">
    <property type="component" value="Unassembled WGS sequence"/>
</dbReference>
<proteinExistence type="inferred from homology"/>
<feature type="region of interest" description="Disordered" evidence="8">
    <location>
        <begin position="1"/>
        <end position="353"/>
    </location>
</feature>
<feature type="compositionally biased region" description="Polar residues" evidence="8">
    <location>
        <begin position="115"/>
        <end position="139"/>
    </location>
</feature>
<keyword evidence="7" id="KW-0539">Nucleus</keyword>
<evidence type="ECO:0000256" key="7">
    <source>
        <dbReference type="ARBA" id="ARBA00023242"/>
    </source>
</evidence>
<feature type="compositionally biased region" description="Polar residues" evidence="8">
    <location>
        <begin position="445"/>
        <end position="455"/>
    </location>
</feature>
<evidence type="ECO:0000256" key="3">
    <source>
        <dbReference type="ARBA" id="ARBA00004496"/>
    </source>
</evidence>
<comment type="caution">
    <text evidence="10">The sequence shown here is derived from an EMBL/GenBank/DDBJ whole genome shotgun (WGS) entry which is preliminary data.</text>
</comment>
<keyword evidence="6" id="KW-0963">Cytoplasm</keyword>
<feature type="compositionally biased region" description="Polar residues" evidence="8">
    <location>
        <begin position="1"/>
        <end position="11"/>
    </location>
</feature>
<comment type="function">
    <text evidence="1">May be involved in a process influencing telomere capping.</text>
</comment>
<feature type="domain" description="Restriction of telomere capping protein 4 C-terminal" evidence="9">
    <location>
        <begin position="627"/>
        <end position="755"/>
    </location>
</feature>
<evidence type="ECO:0000256" key="5">
    <source>
        <dbReference type="ARBA" id="ARBA00015162"/>
    </source>
</evidence>
<sequence length="767" mass="84454">MSSSRPRQQSGRKAMAADSEDLDRLKSAQIPSLQVRSWLDVVGRDGEREGSPDHKHPARTPSSTDTSRITRKSSRTVIGKMPAAGVSSLHQVGSQEKKHPSPDPLIAGTKRISKSKGSTTYDQHASTRSNLPLDTSHNNTRSRKPTLVSPPNFRVKGRAQQKPTCTGDRKVKSSGITAKAQSYENITYTSSGRPQMLSPNYKESSGSEEEIEDSNDSEGDYTGVTPSRRPKSLASKKAPNGRSLTIRVLGGPLAATSNVDVSSHSDKFKDITDSHKPSLAVISKQPYTPTKPKRRKLEVTNCFTDSDDADDFESSNPLYVKQPRRSVRSTPRKPIPSSSQPTIRDPSHSPIAPVTLRLKVPYTPKVGTANCKSRQPHDIKRDALKLDNFKSSSSRSKAQNVDLYRSPGPPESPPNSSHKTNTAEIFELTGTLKKIVFAHSGKSLPFSSQESTGSAMSRDDDGSSTYGIDDELQAMLMRDLDEPLFLSGEANLHLSPSTPRGQQRGLELSRKSPKMACLSGATDADNESSLPRFVACPANPNCAGKVQIPYSAAMTKALDLYETCRRGYTLSSGDRERLMNARQMFCRLHTAEETVIPQGLVKGYPMEIDFKGVRRRVEKMRCMFKDILLGRVHSVFLDLALVSFRELGKWKAQGSERYKVSELSKLQCGYYGWRGGNAIFKVIQSIFRGPNSDLNPTATAPQSVLDYIQNVLVPEAALHLIAQDQKLDMTDANDLEKVREIMRESAEFGRCVHGDLIDSDSDLSEDN</sequence>
<dbReference type="EMBL" id="JAFCIX010000004">
    <property type="protein sequence ID" value="KAH6601504.1"/>
    <property type="molecule type" value="Genomic_DNA"/>
</dbReference>
<feature type="compositionally biased region" description="Basic and acidic residues" evidence="8">
    <location>
        <begin position="375"/>
        <end position="388"/>
    </location>
</feature>
<gene>
    <name evidence="10" type="ORF">BASA50_001542</name>
</gene>
<dbReference type="InterPro" id="IPR039024">
    <property type="entry name" value="RTC4"/>
</dbReference>
<comment type="subcellular location">
    <subcellularLocation>
        <location evidence="3">Cytoplasm</location>
    </subcellularLocation>
    <subcellularLocation>
        <location evidence="2">Nucleus</location>
    </subcellularLocation>
</comment>
<feature type="compositionally biased region" description="Basic and acidic residues" evidence="8">
    <location>
        <begin position="42"/>
        <end position="55"/>
    </location>
</feature>
<feature type="compositionally biased region" description="Polar residues" evidence="8">
    <location>
        <begin position="174"/>
        <end position="202"/>
    </location>
</feature>
<feature type="region of interest" description="Disordered" evidence="8">
    <location>
        <begin position="366"/>
        <end position="420"/>
    </location>
</feature>
<evidence type="ECO:0000313" key="10">
    <source>
        <dbReference type="EMBL" id="KAH6601504.1"/>
    </source>
</evidence>
<evidence type="ECO:0000256" key="4">
    <source>
        <dbReference type="ARBA" id="ARBA00009461"/>
    </source>
</evidence>